<dbReference type="PANTHER" id="PTHR45725:SF1">
    <property type="entry name" value="DISHEVELLED ASSOCIATED ACTIVATOR OF MORPHOGENESIS, ISOFORM D"/>
    <property type="match status" value="1"/>
</dbReference>
<evidence type="ECO:0000313" key="4">
    <source>
        <dbReference type="Proteomes" id="UP001071777"/>
    </source>
</evidence>
<sequence>MGSDLPDKTSPARSDRDADEEALSILLKIVDLNPNSDEVLETIRMSGFELDKVRDLLTRQHPELRNRNQAGGEEASPKKERTGESDPARKGLNSELSETKHKPIVSEELEKSQADTNGLDVNAPRPIPKGKPPGPPPPLKSKSSESLRASGDVNAESMATSKGPGSSAKRAPPKAPPPLKPPLKRGATSLGFGGALSGSLDSEMSGVLKLAEMDFGPAPPLGFEPKRLHWSVIPPNKIMGTIWEDIHLKKGVESKESTDTCDESELKFDMDSILMQFFEDKSALMQKLAMDCSNAGSATGGASKKFRMVLDSKRSQNIEIALKALQLFDSNNELDLSPIKDMLGYTKQGLVGGIDAFLKGVSKERLKILLDLYPTPDEIQLLNSIKEDSGATSLPLRSSEFFMVTILGLNRFKIRAQCVLAMKAFEEEYQSCLERLIKLEDAAVHIRSSLEKGGVLRQILQLILKIGNFLNHGTNRGKSYGFRFHSIELLKNVKSNNSKSNLLKYISKVVYEHSEDMRQKVEIISQACSEAAPIDIADVYRDMEELGKSVNLIQDELKSFSSTQRSAIKDKMSSIVGQIDSQQAIKEEFIMENSLEISVFGVDGAVEKTIEELYLEIVETFVNNSSKKLEIAKKQLNEIILKLNELQLYAGESQAAGGGASKQGVSISASSGEIIKRCDMFFRLVKYEFNELQAIEKKKKERDSRKIMGFRATKSSESLPSMKTLDHNYSLLKSSTSLNEKQSQAISEFSPIHEIENFSPSNNINDNSSQLLLEISNITLTSNSSAFSSSDSSFFQDQGLTKNRSGHATPARNLSQTPVSKNNCESDVLSSSACSLHSGYDPISSSVIRYPSYFNSQGLCESNFTEVCNHPNNMCDLNTIHSDTQLRYSSSGCLQESNMQSRHQAKPINLGHQPIHLKSFFDKNSSTVNIAAKVYNSQVSQSSGRSRNPKCDN</sequence>
<dbReference type="InterPro" id="IPR051425">
    <property type="entry name" value="Formin_Homology"/>
</dbReference>
<dbReference type="Pfam" id="PF02181">
    <property type="entry name" value="FH2"/>
    <property type="match status" value="1"/>
</dbReference>
<name>A0ABQ8PBH9_9CRYT</name>
<feature type="domain" description="FH2" evidence="2">
    <location>
        <begin position="215"/>
        <end position="711"/>
    </location>
</feature>
<protein>
    <submittedName>
        <fullName evidence="3">FH2 domain containing protein</fullName>
    </submittedName>
</protein>
<comment type="caution">
    <text evidence="3">The sequence shown here is derived from an EMBL/GenBank/DDBJ whole genome shotgun (WGS) entry which is preliminary data.</text>
</comment>
<feature type="compositionally biased region" description="Pro residues" evidence="1">
    <location>
        <begin position="125"/>
        <end position="139"/>
    </location>
</feature>
<dbReference type="InterPro" id="IPR042201">
    <property type="entry name" value="FH2_Formin_sf"/>
</dbReference>
<accession>A0ABQ8PBH9</accession>
<organism evidence="3 4">
    <name type="scientific">Cryptosporidium canis</name>
    <dbReference type="NCBI Taxonomy" id="195482"/>
    <lineage>
        <taxon>Eukaryota</taxon>
        <taxon>Sar</taxon>
        <taxon>Alveolata</taxon>
        <taxon>Apicomplexa</taxon>
        <taxon>Conoidasida</taxon>
        <taxon>Coccidia</taxon>
        <taxon>Eucoccidiorida</taxon>
        <taxon>Eimeriorina</taxon>
        <taxon>Cryptosporidiidae</taxon>
        <taxon>Cryptosporidium</taxon>
    </lineage>
</organism>
<reference evidence="3" key="1">
    <citation type="submission" date="2022-10" db="EMBL/GenBank/DDBJ databases">
        <title>Adaptive evolution leads to modifications in subtelomeric GC content in a zoonotic Cryptosporidium species.</title>
        <authorList>
            <person name="Li J."/>
            <person name="Feng Y."/>
            <person name="Xiao L."/>
        </authorList>
    </citation>
    <scope>NUCLEOTIDE SEQUENCE</scope>
    <source>
        <strain evidence="3">25894</strain>
    </source>
</reference>
<dbReference type="Proteomes" id="UP001071777">
    <property type="component" value="Unassembled WGS sequence"/>
</dbReference>
<evidence type="ECO:0000259" key="2">
    <source>
        <dbReference type="PROSITE" id="PS51444"/>
    </source>
</evidence>
<dbReference type="SUPFAM" id="SSF101447">
    <property type="entry name" value="Formin homology 2 domain (FH2 domain)"/>
    <property type="match status" value="1"/>
</dbReference>
<dbReference type="SMART" id="SM00498">
    <property type="entry name" value="FH2"/>
    <property type="match status" value="1"/>
</dbReference>
<evidence type="ECO:0000313" key="3">
    <source>
        <dbReference type="EMBL" id="KAJ1612460.1"/>
    </source>
</evidence>
<proteinExistence type="predicted"/>
<dbReference type="Gene3D" id="1.20.58.2220">
    <property type="entry name" value="Formin, FH2 domain"/>
    <property type="match status" value="1"/>
</dbReference>
<gene>
    <name evidence="3" type="ORF">OJ252_1275</name>
</gene>
<feature type="region of interest" description="Disordered" evidence="1">
    <location>
        <begin position="798"/>
        <end position="820"/>
    </location>
</feature>
<evidence type="ECO:0000256" key="1">
    <source>
        <dbReference type="SAM" id="MobiDB-lite"/>
    </source>
</evidence>
<dbReference type="PROSITE" id="PS51444">
    <property type="entry name" value="FH2"/>
    <property type="match status" value="1"/>
</dbReference>
<feature type="region of interest" description="Disordered" evidence="1">
    <location>
        <begin position="59"/>
        <end position="190"/>
    </location>
</feature>
<dbReference type="PANTHER" id="PTHR45725">
    <property type="entry name" value="FORMIN HOMOLOGY 2 FAMILY MEMBER"/>
    <property type="match status" value="1"/>
</dbReference>
<feature type="compositionally biased region" description="Basic and acidic residues" evidence="1">
    <location>
        <begin position="97"/>
        <end position="113"/>
    </location>
</feature>
<dbReference type="EMBL" id="JAPCXB010000046">
    <property type="protein sequence ID" value="KAJ1612460.1"/>
    <property type="molecule type" value="Genomic_DNA"/>
</dbReference>
<keyword evidence="4" id="KW-1185">Reference proteome</keyword>
<feature type="compositionally biased region" description="Basic and acidic residues" evidence="1">
    <location>
        <begin position="75"/>
        <end position="89"/>
    </location>
</feature>
<dbReference type="InterPro" id="IPR015425">
    <property type="entry name" value="FH2_Formin"/>
</dbReference>